<dbReference type="GO" id="GO:0005524">
    <property type="term" value="F:ATP binding"/>
    <property type="evidence" value="ECO:0007669"/>
    <property type="project" value="UniProtKB-UniRule"/>
</dbReference>
<keyword evidence="1" id="KW-0547">Nucleotide-binding</keyword>
<protein>
    <recommendedName>
        <fullName evidence="1">Anhydro-N-acetylmuramic acid kinase</fullName>
        <ecNumber evidence="1">2.7.1.170</ecNumber>
    </recommendedName>
    <alternativeName>
        <fullName evidence="1">AnhMurNAc kinase</fullName>
    </alternativeName>
</protein>
<feature type="binding site" evidence="1">
    <location>
        <begin position="16"/>
        <end position="23"/>
    </location>
    <ligand>
        <name>ATP</name>
        <dbReference type="ChEBI" id="CHEBI:30616"/>
    </ligand>
</feature>
<dbReference type="HOGENOM" id="CLU_038782_0_0_6"/>
<dbReference type="NCBIfam" id="NF007139">
    <property type="entry name" value="PRK09585.1-3"/>
    <property type="match status" value="1"/>
</dbReference>
<dbReference type="Proteomes" id="UP000000647">
    <property type="component" value="Chromosome"/>
</dbReference>
<dbReference type="RefSeq" id="WP_011813677.1">
    <property type="nucleotide sequence ID" value="NC_008789.1"/>
</dbReference>
<dbReference type="eggNOG" id="COG2377">
    <property type="taxonomic scope" value="Bacteria"/>
</dbReference>
<dbReference type="STRING" id="349124.Hhal_0878"/>
<reference evidence="3" key="1">
    <citation type="submission" date="2006-12" db="EMBL/GenBank/DDBJ databases">
        <title>Complete sequence of Halorhodospira halophila SL1.</title>
        <authorList>
            <consortium name="US DOE Joint Genome Institute"/>
            <person name="Copeland A."/>
            <person name="Lucas S."/>
            <person name="Lapidus A."/>
            <person name="Barry K."/>
            <person name="Detter J.C."/>
            <person name="Glavina del Rio T."/>
            <person name="Hammon N."/>
            <person name="Israni S."/>
            <person name="Dalin E."/>
            <person name="Tice H."/>
            <person name="Pitluck S."/>
            <person name="Saunders E."/>
            <person name="Brettin T."/>
            <person name="Bruce D."/>
            <person name="Han C."/>
            <person name="Tapia R."/>
            <person name="Schmutz J."/>
            <person name="Larimer F."/>
            <person name="Land M."/>
            <person name="Hauser L."/>
            <person name="Kyrpides N."/>
            <person name="Mikhailova N."/>
            <person name="Hoff W."/>
            <person name="Richardson P."/>
        </authorList>
    </citation>
    <scope>NUCLEOTIDE SEQUENCE [LARGE SCALE GENOMIC DNA]</scope>
    <source>
        <strain evidence="3">DSM 244 / SL1</strain>
    </source>
</reference>
<dbReference type="UniPathway" id="UPA00544"/>
<comment type="pathway">
    <text evidence="1">Amino-sugar metabolism; 1,6-anhydro-N-acetylmuramate degradation.</text>
</comment>
<keyword evidence="1" id="KW-0808">Transferase</keyword>
<comment type="function">
    <text evidence="1">Catalyzes the specific phosphorylation of 1,6-anhydro-N-acetylmuramic acid (anhMurNAc) with the simultaneous cleavage of the 1,6-anhydro ring, generating MurNAc-6-P. Is required for the utilization of anhMurNAc either imported from the medium or derived from its own cell wall murein, and thus plays a role in cell wall recycling.</text>
</comment>
<accession>A1WVE2</accession>
<name>A1WVE2_HALHL</name>
<dbReference type="GO" id="GO:0009254">
    <property type="term" value="P:peptidoglycan turnover"/>
    <property type="evidence" value="ECO:0007669"/>
    <property type="project" value="UniProtKB-UniRule"/>
</dbReference>
<dbReference type="GO" id="GO:0016301">
    <property type="term" value="F:kinase activity"/>
    <property type="evidence" value="ECO:0007669"/>
    <property type="project" value="UniProtKB-KW"/>
</dbReference>
<keyword evidence="1" id="KW-0119">Carbohydrate metabolism</keyword>
<dbReference type="InterPro" id="IPR043129">
    <property type="entry name" value="ATPase_NBD"/>
</dbReference>
<dbReference type="UniPathway" id="UPA00343"/>
<dbReference type="KEGG" id="hha:Hhal_0878"/>
<dbReference type="CDD" id="cd24050">
    <property type="entry name" value="ASKHA_NBD_ANMK"/>
    <property type="match status" value="1"/>
</dbReference>
<evidence type="ECO:0000313" key="2">
    <source>
        <dbReference type="EMBL" id="ABM61654.1"/>
    </source>
</evidence>
<comment type="pathway">
    <text evidence="1">Cell wall biogenesis; peptidoglycan recycling.</text>
</comment>
<dbReference type="GO" id="GO:0097175">
    <property type="term" value="P:1,6-anhydro-N-acetyl-beta-muramic acid catabolic process"/>
    <property type="evidence" value="ECO:0007669"/>
    <property type="project" value="UniProtKB-UniRule"/>
</dbReference>
<organism evidence="2 3">
    <name type="scientific">Halorhodospira halophila (strain DSM 244 / SL1)</name>
    <name type="common">Ectothiorhodospira halophila (strain DSM 244 / SL1)</name>
    <dbReference type="NCBI Taxonomy" id="349124"/>
    <lineage>
        <taxon>Bacteria</taxon>
        <taxon>Pseudomonadati</taxon>
        <taxon>Pseudomonadota</taxon>
        <taxon>Gammaproteobacteria</taxon>
        <taxon>Chromatiales</taxon>
        <taxon>Ectothiorhodospiraceae</taxon>
        <taxon>Halorhodospira</taxon>
    </lineage>
</organism>
<dbReference type="GO" id="GO:0006040">
    <property type="term" value="P:amino sugar metabolic process"/>
    <property type="evidence" value="ECO:0007669"/>
    <property type="project" value="InterPro"/>
</dbReference>
<dbReference type="GO" id="GO:0016773">
    <property type="term" value="F:phosphotransferase activity, alcohol group as acceptor"/>
    <property type="evidence" value="ECO:0007669"/>
    <property type="project" value="UniProtKB-UniRule"/>
</dbReference>
<gene>
    <name evidence="1" type="primary">anmK</name>
    <name evidence="2" type="ordered locus">Hhal_0878</name>
</gene>
<dbReference type="SUPFAM" id="SSF53067">
    <property type="entry name" value="Actin-like ATPase domain"/>
    <property type="match status" value="1"/>
</dbReference>
<reference evidence="2 3" key="2">
    <citation type="journal article" date="2013" name="Stand. Genomic Sci.">
        <title>Complete genome sequence of Halorhodospira halophila SL1.</title>
        <authorList>
            <person name="Challacombe J.F."/>
            <person name="Majid S."/>
            <person name="Deole R."/>
            <person name="Brettin T.S."/>
            <person name="Bruce D."/>
            <person name="Delano S.F."/>
            <person name="Detter J.C."/>
            <person name="Gleasner C.D."/>
            <person name="Han C.S."/>
            <person name="Misra M."/>
            <person name="Reitenga K.G."/>
            <person name="Mikhailova N."/>
            <person name="Woyke T."/>
            <person name="Pitluck S."/>
            <person name="Nolan M."/>
            <person name="Land M.L."/>
            <person name="Saunders E."/>
            <person name="Tapia R."/>
            <person name="Lapidus A."/>
            <person name="Ivanova N."/>
            <person name="Hoff W.D."/>
        </authorList>
    </citation>
    <scope>NUCLEOTIDE SEQUENCE [LARGE SCALE GENOMIC DNA]</scope>
    <source>
        <strain evidence="3">DSM 244 / SL1</strain>
    </source>
</reference>
<dbReference type="EC" id="2.7.1.170" evidence="1"/>
<dbReference type="Pfam" id="PF03702">
    <property type="entry name" value="AnmK"/>
    <property type="match status" value="1"/>
</dbReference>
<keyword evidence="1" id="KW-0067">ATP-binding</keyword>
<dbReference type="AlphaFoldDB" id="A1WVE2"/>
<evidence type="ECO:0000256" key="1">
    <source>
        <dbReference type="HAMAP-Rule" id="MF_01270"/>
    </source>
</evidence>
<evidence type="ECO:0000313" key="3">
    <source>
        <dbReference type="Proteomes" id="UP000000647"/>
    </source>
</evidence>
<dbReference type="Gene3D" id="3.30.420.40">
    <property type="match status" value="2"/>
</dbReference>
<keyword evidence="3" id="KW-1185">Reference proteome</keyword>
<proteinExistence type="inferred from homology"/>
<comment type="similarity">
    <text evidence="1">Belongs to the anhydro-N-acetylmuramic acid kinase family.</text>
</comment>
<keyword evidence="1" id="KW-0418">Kinase</keyword>
<comment type="catalytic activity">
    <reaction evidence="1">
        <text>1,6-anhydro-N-acetyl-beta-muramate + ATP + H2O = N-acetyl-D-muramate 6-phosphate + ADP + H(+)</text>
        <dbReference type="Rhea" id="RHEA:24952"/>
        <dbReference type="ChEBI" id="CHEBI:15377"/>
        <dbReference type="ChEBI" id="CHEBI:15378"/>
        <dbReference type="ChEBI" id="CHEBI:30616"/>
        <dbReference type="ChEBI" id="CHEBI:58690"/>
        <dbReference type="ChEBI" id="CHEBI:58722"/>
        <dbReference type="ChEBI" id="CHEBI:456216"/>
        <dbReference type="EC" id="2.7.1.170"/>
    </reaction>
</comment>
<dbReference type="InterPro" id="IPR005338">
    <property type="entry name" value="Anhydro_N_Ac-Mur_kinase"/>
</dbReference>
<dbReference type="HAMAP" id="MF_01270">
    <property type="entry name" value="AnhMurNAc_kinase"/>
    <property type="match status" value="1"/>
</dbReference>
<sequence length="374" mass="38860">MSAGDGDAAYVGLMSGTSVDGIDAALLHLAPNGAVRGILAARYTPLDSELAEAVHQAGADTPLHRLCELDRRLADAFAEAADTIQRQAPAELPVAAIGCHGQTVWHQGREAGTDDGASSVQIGDPNRIAARTGLPVVADFRRRDIAEGGHGAPLAPSFHAYCWGAGDAASAVVNLGGIANLTLLPAGAGTVIGFDSGPANTLLDAWARRHLDARFDADGAWAASGRVDQELLGRLRADPYFARPPPKSTGPEHFNLEWLLAHRRGDEDPADVQATLAELTASTVADALGRGGDAPARVWVCGGGSHNGDLMRRLQAHCPEAAVASTAALGMDPDYVEAAAFAWLAWARLHHHPGNLPSVTGARRRAVLGGVYAP</sequence>
<dbReference type="EMBL" id="CP000544">
    <property type="protein sequence ID" value="ABM61654.1"/>
    <property type="molecule type" value="Genomic_DNA"/>
</dbReference>
<dbReference type="PANTHER" id="PTHR30605">
    <property type="entry name" value="ANHYDRO-N-ACETYLMURAMIC ACID KINASE"/>
    <property type="match status" value="1"/>
</dbReference>
<dbReference type="PANTHER" id="PTHR30605:SF0">
    <property type="entry name" value="ANHYDRO-N-ACETYLMURAMIC ACID KINASE"/>
    <property type="match status" value="1"/>
</dbReference>